<sequence>MRERTNCKSHLFIITLTVTLFISTWNHLYDSLTTANTWDKRIFPQNSTLHTAPGRILKGDIELGTQQRFKELKERIINLLDEDDESFKERFNALTHDGIFRKEYDELMTEYNLEKLSNALKRYDDFEKRVNPFKNNRRKKSRRYINGDNELKNQYDEFKYYDDDYEGTNRAFYYVNDFRIRQRAKRLRYPQRLRRKPRAKKDKRPKIFKYLNTAISKIKAKKPTSYIAPYNNNKYGLKPTSKNRKAMYHMENFKFQLSLFSVKLLKAILIVLYYTTNEVIGLLLP</sequence>
<name>A0A0J9SFL8_PLAVI</name>
<organism evidence="1 2">
    <name type="scientific">Plasmodium vivax India VII</name>
    <dbReference type="NCBI Taxonomy" id="1077284"/>
    <lineage>
        <taxon>Eukaryota</taxon>
        <taxon>Sar</taxon>
        <taxon>Alveolata</taxon>
        <taxon>Apicomplexa</taxon>
        <taxon>Aconoidasida</taxon>
        <taxon>Haemosporida</taxon>
        <taxon>Plasmodiidae</taxon>
        <taxon>Plasmodium</taxon>
        <taxon>Plasmodium (Plasmodium)</taxon>
    </lineage>
</organism>
<dbReference type="AlphaFoldDB" id="A0A0J9SFL8"/>
<gene>
    <name evidence="1" type="ORF">PVIIG_03139</name>
</gene>
<reference evidence="1 2" key="1">
    <citation type="submission" date="2011-08" db="EMBL/GenBank/DDBJ databases">
        <title>The Genome Sequence of Plasmodium vivax India VII.</title>
        <authorList>
            <consortium name="The Broad Institute Genome Sequencing Platform"/>
            <consortium name="The Broad Institute Genome Sequencing Center for Infectious Disease"/>
            <person name="Neafsey D."/>
            <person name="Carlton J."/>
            <person name="Barnwell J."/>
            <person name="Collins W."/>
            <person name="Escalante A."/>
            <person name="Mullikin J."/>
            <person name="Saul A."/>
            <person name="Guigo R."/>
            <person name="Camara F."/>
            <person name="Young S.K."/>
            <person name="Zeng Q."/>
            <person name="Gargeya S."/>
            <person name="Fitzgerald M."/>
            <person name="Haas B."/>
            <person name="Abouelleil A."/>
            <person name="Alvarado L."/>
            <person name="Arachchi H.M."/>
            <person name="Berlin A."/>
            <person name="Brown A."/>
            <person name="Chapman S.B."/>
            <person name="Chen Z."/>
            <person name="Dunbar C."/>
            <person name="Freedman E."/>
            <person name="Gearin G."/>
            <person name="Gellesch M."/>
            <person name="Goldberg J."/>
            <person name="Griggs A."/>
            <person name="Gujja S."/>
            <person name="Heiman D."/>
            <person name="Howarth C."/>
            <person name="Larson L."/>
            <person name="Lui A."/>
            <person name="MacDonald P.J.P."/>
            <person name="Montmayeur A."/>
            <person name="Murphy C."/>
            <person name="Neiman D."/>
            <person name="Pearson M."/>
            <person name="Priest M."/>
            <person name="Roberts A."/>
            <person name="Saif S."/>
            <person name="Shea T."/>
            <person name="Shenoy N."/>
            <person name="Sisk P."/>
            <person name="Stolte C."/>
            <person name="Sykes S."/>
            <person name="Wortman J."/>
            <person name="Nusbaum C."/>
            <person name="Birren B."/>
        </authorList>
    </citation>
    <scope>NUCLEOTIDE SEQUENCE [LARGE SCALE GENOMIC DNA]</scope>
    <source>
        <strain evidence="1 2">India VII</strain>
    </source>
</reference>
<evidence type="ECO:0000313" key="1">
    <source>
        <dbReference type="EMBL" id="KMZ80772.1"/>
    </source>
</evidence>
<dbReference type="OrthoDB" id="382959at2759"/>
<evidence type="ECO:0000313" key="2">
    <source>
        <dbReference type="Proteomes" id="UP000053562"/>
    </source>
</evidence>
<dbReference type="EMBL" id="KQ234274">
    <property type="protein sequence ID" value="KMZ80772.1"/>
    <property type="molecule type" value="Genomic_DNA"/>
</dbReference>
<protein>
    <recommendedName>
        <fullName evidence="3">Pv-fam-d protein</fullName>
    </recommendedName>
</protein>
<evidence type="ECO:0008006" key="3">
    <source>
        <dbReference type="Google" id="ProtNLM"/>
    </source>
</evidence>
<accession>A0A0J9SFL8</accession>
<proteinExistence type="predicted"/>
<dbReference type="Proteomes" id="UP000053562">
    <property type="component" value="Unassembled WGS sequence"/>
</dbReference>